<dbReference type="InterPro" id="IPR055170">
    <property type="entry name" value="GFO_IDH_MocA-like_dom"/>
</dbReference>
<evidence type="ECO:0000313" key="3">
    <source>
        <dbReference type="EMBL" id="MRH77219.1"/>
    </source>
</evidence>
<feature type="domain" description="Gfo/Idh/MocA-like oxidoreductase N-terminal" evidence="1">
    <location>
        <begin position="4"/>
        <end position="120"/>
    </location>
</feature>
<organism evidence="3 4">
    <name type="scientific">Spiribacter salilacus</name>
    <dbReference type="NCBI Taxonomy" id="2664894"/>
    <lineage>
        <taxon>Bacteria</taxon>
        <taxon>Pseudomonadati</taxon>
        <taxon>Pseudomonadota</taxon>
        <taxon>Gammaproteobacteria</taxon>
        <taxon>Chromatiales</taxon>
        <taxon>Ectothiorhodospiraceae</taxon>
        <taxon>Spiribacter</taxon>
    </lineage>
</organism>
<dbReference type="InterPro" id="IPR051450">
    <property type="entry name" value="Gfo/Idh/MocA_Oxidoreductases"/>
</dbReference>
<feature type="domain" description="GFO/IDH/MocA-like oxidoreductase" evidence="2">
    <location>
        <begin position="157"/>
        <end position="226"/>
    </location>
</feature>
<dbReference type="Gene3D" id="3.40.50.720">
    <property type="entry name" value="NAD(P)-binding Rossmann-like Domain"/>
    <property type="match status" value="1"/>
</dbReference>
<dbReference type="SUPFAM" id="SSF51735">
    <property type="entry name" value="NAD(P)-binding Rossmann-fold domains"/>
    <property type="match status" value="1"/>
</dbReference>
<accession>A0A6N7QPC4</accession>
<evidence type="ECO:0000259" key="2">
    <source>
        <dbReference type="Pfam" id="PF22725"/>
    </source>
</evidence>
<keyword evidence="4" id="KW-1185">Reference proteome</keyword>
<name>A0A6N7QPC4_9GAMM</name>
<dbReference type="Pfam" id="PF01408">
    <property type="entry name" value="GFO_IDH_MocA"/>
    <property type="match status" value="1"/>
</dbReference>
<comment type="caution">
    <text evidence="3">The sequence shown here is derived from an EMBL/GenBank/DDBJ whole genome shotgun (WGS) entry which is preliminary data.</text>
</comment>
<dbReference type="InterPro" id="IPR000683">
    <property type="entry name" value="Gfo/Idh/MocA-like_OxRdtase_N"/>
</dbReference>
<gene>
    <name evidence="3" type="ORF">GH984_00635</name>
</gene>
<dbReference type="SUPFAM" id="SSF55347">
    <property type="entry name" value="Glyceraldehyde-3-phosphate dehydrogenase-like, C-terminal domain"/>
    <property type="match status" value="1"/>
</dbReference>
<dbReference type="AlphaFoldDB" id="A0A6N7QPC4"/>
<sequence length="315" mass="34008">MTPLRTAVVGAGYLGRFHAQKYAAHADCELMAVVDVNLDRAKAVAKELNCQAFDNIDSLLGHVDAVSVATPTRLHHPLGLTLLEAGLHVLIEKPMTVTEAEAESLIAAAARHDCILQVGHLERFNPAVVAAAALIDHPLFIESHRIAPFNPRGADVSVVLDLMIHDIDLILELVNAELVSMDASGAAVISEDIDIANARLRFANGCVANVTASRVSPRAERRMRVFQRNAYLSLDLQNATLDIQRRDPEASGPPTMAQIMHERLEPGRNDALADEIGSFVTTIQNKGQPVVTGHDGKRALAAAIEISRQLTESTQ</sequence>
<dbReference type="EMBL" id="WJPP01000001">
    <property type="protein sequence ID" value="MRH77219.1"/>
    <property type="molecule type" value="Genomic_DNA"/>
</dbReference>
<dbReference type="Pfam" id="PF22725">
    <property type="entry name" value="GFO_IDH_MocA_C3"/>
    <property type="match status" value="1"/>
</dbReference>
<proteinExistence type="predicted"/>
<reference evidence="3 4" key="1">
    <citation type="submission" date="2019-11" db="EMBL/GenBank/DDBJ databases">
        <authorList>
            <person name="Zhang X.Y."/>
        </authorList>
    </citation>
    <scope>NUCLEOTIDE SEQUENCE [LARGE SCALE GENOMIC DNA]</scope>
    <source>
        <strain evidence="3 4">C176</strain>
    </source>
</reference>
<evidence type="ECO:0000313" key="4">
    <source>
        <dbReference type="Proteomes" id="UP000433788"/>
    </source>
</evidence>
<dbReference type="RefSeq" id="WP_153718293.1">
    <property type="nucleotide sequence ID" value="NZ_WJPP01000001.1"/>
</dbReference>
<dbReference type="PANTHER" id="PTHR43377">
    <property type="entry name" value="BILIVERDIN REDUCTASE A"/>
    <property type="match status" value="1"/>
</dbReference>
<dbReference type="Gene3D" id="3.30.360.10">
    <property type="entry name" value="Dihydrodipicolinate Reductase, domain 2"/>
    <property type="match status" value="1"/>
</dbReference>
<protein>
    <submittedName>
        <fullName evidence="3">Gfo/Idh/MocA family oxidoreductase</fullName>
    </submittedName>
</protein>
<evidence type="ECO:0000259" key="1">
    <source>
        <dbReference type="Pfam" id="PF01408"/>
    </source>
</evidence>
<dbReference type="InterPro" id="IPR036291">
    <property type="entry name" value="NAD(P)-bd_dom_sf"/>
</dbReference>
<dbReference type="Proteomes" id="UP000433788">
    <property type="component" value="Unassembled WGS sequence"/>
</dbReference>
<dbReference type="GO" id="GO:0000166">
    <property type="term" value="F:nucleotide binding"/>
    <property type="evidence" value="ECO:0007669"/>
    <property type="project" value="InterPro"/>
</dbReference>
<dbReference type="PANTHER" id="PTHR43377:SF1">
    <property type="entry name" value="BILIVERDIN REDUCTASE A"/>
    <property type="match status" value="1"/>
</dbReference>